<protein>
    <recommendedName>
        <fullName evidence="2">Carboxypeptidase regulatory-like domain-containing protein</fullName>
    </recommendedName>
</protein>
<dbReference type="AlphaFoldDB" id="A0A382PCZ8"/>
<accession>A0A382PCZ8</accession>
<gene>
    <name evidence="1" type="ORF">METZ01_LOCUS324133</name>
</gene>
<evidence type="ECO:0008006" key="2">
    <source>
        <dbReference type="Google" id="ProtNLM"/>
    </source>
</evidence>
<proteinExistence type="predicted"/>
<dbReference type="EMBL" id="UINC01106540">
    <property type="protein sequence ID" value="SVC71279.1"/>
    <property type="molecule type" value="Genomic_DNA"/>
</dbReference>
<sequence>MHSMTRKIWPQKSLNIGIALCLTPLMWHAACQRIDDAVTVDDNDIGGTVNSTTGPEAGVWVIAETTDLPTPFNKIVVTDELGRYLVPDLPAATYQVWVRGYGLIDSPKIEVLPGTVQNLDAIVAPNPHAAAEYFPAGYWLSLLEVPSEDEFPGTGPEGNGLSPNMESQAEWLRNLKSGSCLACHQLGNKATREIPSALGQFDSTVAAWDRRIKSGQAGRAMSAGLNRMGRRRTLEVFADWTDRIVKGEIPETPARPKGVERNVVITQWDWADPKAYLHDQVSTDKRDPTVNANGPSYGALEASADYIPVLDPV</sequence>
<name>A0A382PCZ8_9ZZZZ</name>
<evidence type="ECO:0000313" key="1">
    <source>
        <dbReference type="EMBL" id="SVC71279.1"/>
    </source>
</evidence>
<feature type="non-terminal residue" evidence="1">
    <location>
        <position position="313"/>
    </location>
</feature>
<reference evidence="1" key="1">
    <citation type="submission" date="2018-05" db="EMBL/GenBank/DDBJ databases">
        <authorList>
            <person name="Lanie J.A."/>
            <person name="Ng W.-L."/>
            <person name="Kazmierczak K.M."/>
            <person name="Andrzejewski T.M."/>
            <person name="Davidsen T.M."/>
            <person name="Wayne K.J."/>
            <person name="Tettelin H."/>
            <person name="Glass J.I."/>
            <person name="Rusch D."/>
            <person name="Podicherti R."/>
            <person name="Tsui H.-C.T."/>
            <person name="Winkler M.E."/>
        </authorList>
    </citation>
    <scope>NUCLEOTIDE SEQUENCE</scope>
</reference>
<organism evidence="1">
    <name type="scientific">marine metagenome</name>
    <dbReference type="NCBI Taxonomy" id="408172"/>
    <lineage>
        <taxon>unclassified sequences</taxon>
        <taxon>metagenomes</taxon>
        <taxon>ecological metagenomes</taxon>
    </lineage>
</organism>